<dbReference type="InterPro" id="IPR002716">
    <property type="entry name" value="PIN_dom"/>
</dbReference>
<feature type="domain" description="PIN" evidence="5">
    <location>
        <begin position="7"/>
        <end position="133"/>
    </location>
</feature>
<keyword evidence="1" id="KW-0540">Nuclease</keyword>
<dbReference type="Proteomes" id="UP000630887">
    <property type="component" value="Unassembled WGS sequence"/>
</dbReference>
<dbReference type="RefSeq" id="WP_203697436.1">
    <property type="nucleotide sequence ID" value="NZ_BAAALC010000050.1"/>
</dbReference>
<dbReference type="EMBL" id="BONI01000075">
    <property type="protein sequence ID" value="GIG09888.1"/>
    <property type="molecule type" value="Genomic_DNA"/>
</dbReference>
<name>A0A8J3PAY8_9ACTN</name>
<protein>
    <recommendedName>
        <fullName evidence="5">PIN domain-containing protein</fullName>
    </recommendedName>
</protein>
<dbReference type="GO" id="GO:0046872">
    <property type="term" value="F:metal ion binding"/>
    <property type="evidence" value="ECO:0007669"/>
    <property type="project" value="UniProtKB-KW"/>
</dbReference>
<reference evidence="6 7" key="1">
    <citation type="submission" date="2021-01" db="EMBL/GenBank/DDBJ databases">
        <title>Whole genome shotgun sequence of Catellatospora coxensis NBRC 107359.</title>
        <authorList>
            <person name="Komaki H."/>
            <person name="Tamura T."/>
        </authorList>
    </citation>
    <scope>NUCLEOTIDE SEQUENCE [LARGE SCALE GENOMIC DNA]</scope>
    <source>
        <strain evidence="6 7">NBRC 107359</strain>
    </source>
</reference>
<dbReference type="GO" id="GO:0004518">
    <property type="term" value="F:nuclease activity"/>
    <property type="evidence" value="ECO:0007669"/>
    <property type="project" value="UniProtKB-KW"/>
</dbReference>
<sequence>MITPVYVVFDVNVLVGAAAGGNSPFRSWPSPPPTSGNPYADCMGIVVDAQEFGLWLSPHLLRNAARVLTEGFKWAPEQVELFLSVLVQTAEHSGGGVVDPPQTVSDCADWEDNRILDLAAEVGALLIVSEDTDLTSMSPWRGTPMLRPKEFAAKVDGMRRHARRSRH</sequence>
<keyword evidence="3" id="KW-0378">Hydrolase</keyword>
<dbReference type="Pfam" id="PF13470">
    <property type="entry name" value="PIN_3"/>
    <property type="match status" value="1"/>
</dbReference>
<accession>A0A8J3PAY8</accession>
<keyword evidence="7" id="KW-1185">Reference proteome</keyword>
<keyword evidence="4" id="KW-0460">Magnesium</keyword>
<evidence type="ECO:0000256" key="1">
    <source>
        <dbReference type="ARBA" id="ARBA00022722"/>
    </source>
</evidence>
<evidence type="ECO:0000256" key="4">
    <source>
        <dbReference type="ARBA" id="ARBA00022842"/>
    </source>
</evidence>
<evidence type="ECO:0000259" key="5">
    <source>
        <dbReference type="Pfam" id="PF13470"/>
    </source>
</evidence>
<organism evidence="6 7">
    <name type="scientific">Catellatospora coxensis</name>
    <dbReference type="NCBI Taxonomy" id="310354"/>
    <lineage>
        <taxon>Bacteria</taxon>
        <taxon>Bacillati</taxon>
        <taxon>Actinomycetota</taxon>
        <taxon>Actinomycetes</taxon>
        <taxon>Micromonosporales</taxon>
        <taxon>Micromonosporaceae</taxon>
        <taxon>Catellatospora</taxon>
    </lineage>
</organism>
<proteinExistence type="predicted"/>
<evidence type="ECO:0000313" key="7">
    <source>
        <dbReference type="Proteomes" id="UP000630887"/>
    </source>
</evidence>
<gene>
    <name evidence="6" type="ORF">Cco03nite_65880</name>
</gene>
<evidence type="ECO:0000256" key="3">
    <source>
        <dbReference type="ARBA" id="ARBA00022801"/>
    </source>
</evidence>
<dbReference type="AlphaFoldDB" id="A0A8J3PAY8"/>
<keyword evidence="2" id="KW-0479">Metal-binding</keyword>
<evidence type="ECO:0000256" key="2">
    <source>
        <dbReference type="ARBA" id="ARBA00022723"/>
    </source>
</evidence>
<comment type="caution">
    <text evidence="6">The sequence shown here is derived from an EMBL/GenBank/DDBJ whole genome shotgun (WGS) entry which is preliminary data.</text>
</comment>
<evidence type="ECO:0000313" key="6">
    <source>
        <dbReference type="EMBL" id="GIG09888.1"/>
    </source>
</evidence>
<dbReference type="GO" id="GO:0016787">
    <property type="term" value="F:hydrolase activity"/>
    <property type="evidence" value="ECO:0007669"/>
    <property type="project" value="UniProtKB-KW"/>
</dbReference>